<comment type="caution">
    <text evidence="2">The sequence shown here is derived from an EMBL/GenBank/DDBJ whole genome shotgun (WGS) entry which is preliminary data.</text>
</comment>
<evidence type="ECO:0000256" key="1">
    <source>
        <dbReference type="SAM" id="MobiDB-lite"/>
    </source>
</evidence>
<sequence>MEGQLLDRVAARFGRVETRQRFTRFPRGMLAELPRKTCWSTAEHAGEPSPDGMGAPAQPGPVGHRSPAPSQCWGERVGACLF</sequence>
<keyword evidence="3" id="KW-1185">Reference proteome</keyword>
<reference evidence="2 3" key="1">
    <citation type="submission" date="2020-04" db="EMBL/GenBank/DDBJ databases">
        <authorList>
            <person name="Klaysubun C."/>
            <person name="Duangmal K."/>
            <person name="Lipun K."/>
        </authorList>
    </citation>
    <scope>NUCLEOTIDE SEQUENCE [LARGE SCALE GENOMIC DNA]</scope>
    <source>
        <strain evidence="2 3">K10HN5</strain>
    </source>
</reference>
<gene>
    <name evidence="2" type="ORF">HF526_25395</name>
</gene>
<dbReference type="EMBL" id="JAAXLA010000060">
    <property type="protein sequence ID" value="NMI00616.1"/>
    <property type="molecule type" value="Genomic_DNA"/>
</dbReference>
<evidence type="ECO:0000313" key="3">
    <source>
        <dbReference type="Proteomes" id="UP000820669"/>
    </source>
</evidence>
<protein>
    <submittedName>
        <fullName evidence="2">Uncharacterized protein</fullName>
    </submittedName>
</protein>
<organism evidence="2 3">
    <name type="scientific">Pseudonocardia acidicola</name>
    <dbReference type="NCBI Taxonomy" id="2724939"/>
    <lineage>
        <taxon>Bacteria</taxon>
        <taxon>Bacillati</taxon>
        <taxon>Actinomycetota</taxon>
        <taxon>Actinomycetes</taxon>
        <taxon>Pseudonocardiales</taxon>
        <taxon>Pseudonocardiaceae</taxon>
        <taxon>Pseudonocardia</taxon>
    </lineage>
</organism>
<proteinExistence type="predicted"/>
<dbReference type="RefSeq" id="WP_169384081.1">
    <property type="nucleotide sequence ID" value="NZ_JAAXLA010000060.1"/>
</dbReference>
<accession>A0ABX1SGC4</accession>
<feature type="region of interest" description="Disordered" evidence="1">
    <location>
        <begin position="40"/>
        <end position="70"/>
    </location>
</feature>
<evidence type="ECO:0000313" key="2">
    <source>
        <dbReference type="EMBL" id="NMI00616.1"/>
    </source>
</evidence>
<dbReference type="Proteomes" id="UP000820669">
    <property type="component" value="Unassembled WGS sequence"/>
</dbReference>
<name>A0ABX1SGC4_9PSEU</name>